<dbReference type="GO" id="GO:0043952">
    <property type="term" value="P:protein transport by the Sec complex"/>
    <property type="evidence" value="ECO:0007669"/>
    <property type="project" value="UniProtKB-UniRule"/>
</dbReference>
<dbReference type="PATRIC" id="fig|1619045.3.peg.153"/>
<keyword evidence="4 10" id="KW-0812">Transmembrane</keyword>
<dbReference type="PRINTS" id="PR00303">
    <property type="entry name" value="SECYTRNLCASE"/>
</dbReference>
<evidence type="ECO:0000256" key="3">
    <source>
        <dbReference type="ARBA" id="ARBA00022448"/>
    </source>
</evidence>
<evidence type="ECO:0000313" key="14">
    <source>
        <dbReference type="EMBL" id="KKP59647.1"/>
    </source>
</evidence>
<dbReference type="InterPro" id="IPR002208">
    <property type="entry name" value="SecY/SEC61-alpha"/>
</dbReference>
<evidence type="ECO:0000256" key="9">
    <source>
        <dbReference type="ARBA" id="ARBA00039733"/>
    </source>
</evidence>
<keyword evidence="10" id="KW-1003">Cell membrane</keyword>
<evidence type="ECO:0000256" key="13">
    <source>
        <dbReference type="RuleBase" id="RU004349"/>
    </source>
</evidence>
<keyword evidence="3 10" id="KW-0813">Transport</keyword>
<name>A0A0G0DWY8_9BACT</name>
<accession>A0A0G0DWY8</accession>
<dbReference type="AlphaFoldDB" id="A0A0G0DWY8"/>
<evidence type="ECO:0000256" key="6">
    <source>
        <dbReference type="ARBA" id="ARBA00022989"/>
    </source>
</evidence>
<comment type="subunit">
    <text evidence="10">Component of the Sec protein translocase complex. Heterotrimer consisting of SecY, SecE and SecG subunits. The heterotrimers can form oligomers, although 1 heterotrimer is thought to be able to translocate proteins. Interacts with the ribosome. Interacts with SecDF, and other proteins may be involved. Interacts with SecA.</text>
</comment>
<feature type="transmembrane region" description="Helical" evidence="10">
    <location>
        <begin position="364"/>
        <end position="385"/>
    </location>
</feature>
<feature type="transmembrane region" description="Helical" evidence="10">
    <location>
        <begin position="68"/>
        <end position="92"/>
    </location>
</feature>
<keyword evidence="7 10" id="KW-0811">Translocation</keyword>
<evidence type="ECO:0000256" key="5">
    <source>
        <dbReference type="ARBA" id="ARBA00022927"/>
    </source>
</evidence>
<evidence type="ECO:0000256" key="2">
    <source>
        <dbReference type="ARBA" id="ARBA00005751"/>
    </source>
</evidence>
<dbReference type="Gene3D" id="1.10.3370.10">
    <property type="entry name" value="SecY subunit domain"/>
    <property type="match status" value="1"/>
</dbReference>
<feature type="transmembrane region" description="Helical" evidence="10">
    <location>
        <begin position="263"/>
        <end position="286"/>
    </location>
</feature>
<keyword evidence="5 10" id="KW-0653">Protein transport</keyword>
<dbReference type="PROSITE" id="PS00756">
    <property type="entry name" value="SECY_2"/>
    <property type="match status" value="1"/>
</dbReference>
<feature type="transmembrane region" description="Helical" evidence="10">
    <location>
        <begin position="18"/>
        <end position="36"/>
    </location>
</feature>
<dbReference type="InterPro" id="IPR023201">
    <property type="entry name" value="SecY_dom_sf"/>
</dbReference>
<dbReference type="Proteomes" id="UP000034927">
    <property type="component" value="Unassembled WGS sequence"/>
</dbReference>
<dbReference type="PANTHER" id="PTHR10906">
    <property type="entry name" value="SECY/SEC61-ALPHA FAMILY MEMBER"/>
    <property type="match status" value="1"/>
</dbReference>
<dbReference type="HAMAP" id="MF_01465">
    <property type="entry name" value="SecY"/>
    <property type="match status" value="1"/>
</dbReference>
<comment type="function">
    <text evidence="10 11">The central subunit of the protein translocation channel SecYEG. Consists of two halves formed by TMs 1-5 and 6-10. These two domains form a lateral gate at the front which open onto the bilayer between TMs 2 and 7, and are clamped together by SecE at the back. The channel is closed by both a pore ring composed of hydrophobic SecY resides and a short helix (helix 2A) on the extracellular side of the membrane which forms a plug. The plug probably moves laterally to allow the channel to open. The ring and the pore may move independently.</text>
</comment>
<dbReference type="SUPFAM" id="SSF103491">
    <property type="entry name" value="Preprotein translocase SecY subunit"/>
    <property type="match status" value="1"/>
</dbReference>
<feature type="transmembrane region" description="Helical" evidence="10">
    <location>
        <begin position="177"/>
        <end position="194"/>
    </location>
</feature>
<feature type="transmembrane region" description="Helical" evidence="10">
    <location>
        <begin position="144"/>
        <end position="165"/>
    </location>
</feature>
<evidence type="ECO:0000256" key="11">
    <source>
        <dbReference type="RuleBase" id="RU000537"/>
    </source>
</evidence>
<dbReference type="FunFam" id="1.10.3370.10:FF:000001">
    <property type="entry name" value="Preprotein translocase subunit SecY"/>
    <property type="match status" value="1"/>
</dbReference>
<evidence type="ECO:0000256" key="1">
    <source>
        <dbReference type="ARBA" id="ARBA00004141"/>
    </source>
</evidence>
<feature type="transmembrane region" description="Helical" evidence="10">
    <location>
        <begin position="306"/>
        <end position="328"/>
    </location>
</feature>
<feature type="transmembrane region" description="Helical" evidence="10">
    <location>
        <begin position="112"/>
        <end position="132"/>
    </location>
</feature>
<organism evidence="14 15">
    <name type="scientific">Candidatus Magasanikbacteria bacterium GW2011_GWC2_34_16</name>
    <dbReference type="NCBI Taxonomy" id="1619045"/>
    <lineage>
        <taxon>Bacteria</taxon>
        <taxon>Candidatus Magasanikiibacteriota</taxon>
    </lineage>
</organism>
<gene>
    <name evidence="10" type="primary">secY</name>
    <name evidence="14" type="ORF">UR53_C0001G0147</name>
</gene>
<dbReference type="GO" id="GO:0006605">
    <property type="term" value="P:protein targeting"/>
    <property type="evidence" value="ECO:0007669"/>
    <property type="project" value="UniProtKB-UniRule"/>
</dbReference>
<comment type="subcellular location">
    <subcellularLocation>
        <location evidence="10">Cell membrane</location>
        <topology evidence="10">Multi-pass membrane protein</topology>
    </subcellularLocation>
    <subcellularLocation>
        <location evidence="1 12">Membrane</location>
        <topology evidence="1 12">Multi-pass membrane protein</topology>
    </subcellularLocation>
</comment>
<evidence type="ECO:0000256" key="7">
    <source>
        <dbReference type="ARBA" id="ARBA00023010"/>
    </source>
</evidence>
<dbReference type="InterPro" id="IPR026593">
    <property type="entry name" value="SecY"/>
</dbReference>
<comment type="caution">
    <text evidence="14">The sequence shown here is derived from an EMBL/GenBank/DDBJ whole genome shotgun (WGS) entry which is preliminary data.</text>
</comment>
<feature type="transmembrane region" description="Helical" evidence="10">
    <location>
        <begin position="391"/>
        <end position="409"/>
    </location>
</feature>
<dbReference type="PIRSF" id="PIRSF004557">
    <property type="entry name" value="SecY"/>
    <property type="match status" value="1"/>
</dbReference>
<dbReference type="GO" id="GO:0005886">
    <property type="term" value="C:plasma membrane"/>
    <property type="evidence" value="ECO:0007669"/>
    <property type="project" value="UniProtKB-SubCell"/>
</dbReference>
<evidence type="ECO:0000256" key="12">
    <source>
        <dbReference type="RuleBase" id="RU003484"/>
    </source>
</evidence>
<dbReference type="GO" id="GO:0065002">
    <property type="term" value="P:intracellular protein transmembrane transport"/>
    <property type="evidence" value="ECO:0007669"/>
    <property type="project" value="UniProtKB-UniRule"/>
</dbReference>
<reference evidence="14 15" key="1">
    <citation type="journal article" date="2015" name="Nature">
        <title>rRNA introns, odd ribosomes, and small enigmatic genomes across a large radiation of phyla.</title>
        <authorList>
            <person name="Brown C.T."/>
            <person name="Hug L.A."/>
            <person name="Thomas B.C."/>
            <person name="Sharon I."/>
            <person name="Castelle C.J."/>
            <person name="Singh A."/>
            <person name="Wilkins M.J."/>
            <person name="Williams K.H."/>
            <person name="Banfield J.F."/>
        </authorList>
    </citation>
    <scope>NUCLEOTIDE SEQUENCE [LARGE SCALE GENOMIC DNA]</scope>
</reference>
<dbReference type="EMBL" id="LBPO01000001">
    <property type="protein sequence ID" value="KKP59647.1"/>
    <property type="molecule type" value="Genomic_DNA"/>
</dbReference>
<keyword evidence="6 10" id="KW-1133">Transmembrane helix</keyword>
<evidence type="ECO:0000256" key="8">
    <source>
        <dbReference type="ARBA" id="ARBA00023136"/>
    </source>
</evidence>
<dbReference type="PROSITE" id="PS00755">
    <property type="entry name" value="SECY_1"/>
    <property type="match status" value="1"/>
</dbReference>
<evidence type="ECO:0000256" key="10">
    <source>
        <dbReference type="HAMAP-Rule" id="MF_01465"/>
    </source>
</evidence>
<proteinExistence type="inferred from homology"/>
<keyword evidence="8 10" id="KW-0472">Membrane</keyword>
<sequence>MWDKITQVWKIKDVRNNILFVIAMLVIFRLVAHIPIPGVNLANLRDILAGNQILGMLNLFSGGTMENFSIIMLGVGPYITASIIFQLLAMIVPRLEEITKEGESGQQRINMYTRWLTVPLAFLQAYAMIKLLNNSARPILTDLTVVRLIVIMFTVTAGTMFLVWLGELISEKKVGNGISLLIFAGIVASLPTTLRNAMVNYTPADFYTFVLFALIAIATVVGVVFINEGQRNIPVNYAKQVRGNHVYGGSSTHLPLRVNMAGVIPIIFAISLIMFPPMIAQFFVNAKSVWLAHAATGTIQLFQGKLFYAVAYFLLVFGFTYFYTAVIFHPKKIAENLQKQGGFIPGIRPGQETEKYLGLTMSRINLVGATFLGLIAILPLILQVFGTGTAISIGGTSLLIVVAVAIETAKQIEAQVTMHEYDRI</sequence>
<evidence type="ECO:0000256" key="4">
    <source>
        <dbReference type="ARBA" id="ARBA00022692"/>
    </source>
</evidence>
<comment type="similarity">
    <text evidence="2 10 13">Belongs to the SecY/SEC61-alpha family.</text>
</comment>
<evidence type="ECO:0000313" key="15">
    <source>
        <dbReference type="Proteomes" id="UP000034927"/>
    </source>
</evidence>
<protein>
    <recommendedName>
        <fullName evidence="9 10">Protein translocase subunit SecY</fullName>
    </recommendedName>
</protein>
<dbReference type="NCBIfam" id="TIGR00967">
    <property type="entry name" value="3a0501s007"/>
    <property type="match status" value="1"/>
</dbReference>
<dbReference type="Pfam" id="PF00344">
    <property type="entry name" value="SecY"/>
    <property type="match status" value="1"/>
</dbReference>
<dbReference type="InterPro" id="IPR030659">
    <property type="entry name" value="SecY_CS"/>
</dbReference>
<feature type="transmembrane region" description="Helical" evidence="10">
    <location>
        <begin position="206"/>
        <end position="226"/>
    </location>
</feature>